<feature type="transmembrane region" description="Helical" evidence="6">
    <location>
        <begin position="269"/>
        <end position="291"/>
    </location>
</feature>
<dbReference type="EMBL" id="BNJQ01000003">
    <property type="protein sequence ID" value="GHP02571.1"/>
    <property type="molecule type" value="Genomic_DNA"/>
</dbReference>
<feature type="compositionally biased region" description="Acidic residues" evidence="5">
    <location>
        <begin position="622"/>
        <end position="631"/>
    </location>
</feature>
<evidence type="ECO:0000256" key="5">
    <source>
        <dbReference type="SAM" id="MobiDB-lite"/>
    </source>
</evidence>
<dbReference type="Proteomes" id="UP000660262">
    <property type="component" value="Unassembled WGS sequence"/>
</dbReference>
<feature type="region of interest" description="Disordered" evidence="5">
    <location>
        <begin position="619"/>
        <end position="654"/>
    </location>
</feature>
<comment type="caution">
    <text evidence="8">The sequence shown here is derived from an EMBL/GenBank/DDBJ whole genome shotgun (WGS) entry which is preliminary data.</text>
</comment>
<feature type="transmembrane region" description="Helical" evidence="6">
    <location>
        <begin position="311"/>
        <end position="333"/>
    </location>
</feature>
<keyword evidence="2 6" id="KW-0812">Transmembrane</keyword>
<evidence type="ECO:0000256" key="2">
    <source>
        <dbReference type="ARBA" id="ARBA00022692"/>
    </source>
</evidence>
<dbReference type="AlphaFoldDB" id="A0A830HAE8"/>
<dbReference type="GO" id="GO:1902600">
    <property type="term" value="P:proton transmembrane transport"/>
    <property type="evidence" value="ECO:0007669"/>
    <property type="project" value="InterPro"/>
</dbReference>
<evidence type="ECO:0000259" key="7">
    <source>
        <dbReference type="Pfam" id="PF00999"/>
    </source>
</evidence>
<organism evidence="8 9">
    <name type="scientific">Pycnococcus provasolii</name>
    <dbReference type="NCBI Taxonomy" id="41880"/>
    <lineage>
        <taxon>Eukaryota</taxon>
        <taxon>Viridiplantae</taxon>
        <taxon>Chlorophyta</taxon>
        <taxon>Pseudoscourfieldiophyceae</taxon>
        <taxon>Pseudoscourfieldiales</taxon>
        <taxon>Pycnococcaceae</taxon>
        <taxon>Pycnococcus</taxon>
    </lineage>
</organism>
<comment type="subcellular location">
    <subcellularLocation>
        <location evidence="1">Membrane</location>
        <topology evidence="1">Multi-pass membrane protein</topology>
    </subcellularLocation>
</comment>
<proteinExistence type="predicted"/>
<dbReference type="GO" id="GO:0016020">
    <property type="term" value="C:membrane"/>
    <property type="evidence" value="ECO:0007669"/>
    <property type="project" value="UniProtKB-SubCell"/>
</dbReference>
<dbReference type="Pfam" id="PF00999">
    <property type="entry name" value="Na_H_Exchanger"/>
    <property type="match status" value="1"/>
</dbReference>
<dbReference type="Gene3D" id="1.20.1530.20">
    <property type="match status" value="1"/>
</dbReference>
<feature type="transmembrane region" description="Helical" evidence="6">
    <location>
        <begin position="433"/>
        <end position="455"/>
    </location>
</feature>
<feature type="transmembrane region" description="Helical" evidence="6">
    <location>
        <begin position="210"/>
        <end position="230"/>
    </location>
</feature>
<keyword evidence="4 6" id="KW-0472">Membrane</keyword>
<reference evidence="8" key="1">
    <citation type="submission" date="2020-10" db="EMBL/GenBank/DDBJ databases">
        <title>Unveiling of a novel bifunctional photoreceptor, Dualchrome1, isolated from a cosmopolitan green alga.</title>
        <authorList>
            <person name="Suzuki S."/>
            <person name="Kawachi M."/>
        </authorList>
    </citation>
    <scope>NUCLEOTIDE SEQUENCE</scope>
    <source>
        <strain evidence="8">NIES 2893</strain>
    </source>
</reference>
<dbReference type="PANTHER" id="PTHR31102">
    <property type="match status" value="1"/>
</dbReference>
<accession>A0A830HAE8</accession>
<evidence type="ECO:0000256" key="3">
    <source>
        <dbReference type="ARBA" id="ARBA00022989"/>
    </source>
</evidence>
<name>A0A830HAE8_9CHLO</name>
<feature type="region of interest" description="Disordered" evidence="5">
    <location>
        <begin position="540"/>
        <end position="582"/>
    </location>
</feature>
<dbReference type="InterPro" id="IPR006153">
    <property type="entry name" value="Cation/H_exchanger_TM"/>
</dbReference>
<feature type="transmembrane region" description="Helical" evidence="6">
    <location>
        <begin position="340"/>
        <end position="357"/>
    </location>
</feature>
<evidence type="ECO:0000256" key="6">
    <source>
        <dbReference type="SAM" id="Phobius"/>
    </source>
</evidence>
<feature type="domain" description="Cation/H+ exchanger transmembrane" evidence="7">
    <location>
        <begin position="135"/>
        <end position="517"/>
    </location>
</feature>
<protein>
    <submittedName>
        <fullName evidence="8">Sodium/hydrogen exchanger 9B2</fullName>
    </submittedName>
</protein>
<feature type="transmembrane region" description="Helical" evidence="6">
    <location>
        <begin position="403"/>
        <end position="427"/>
    </location>
</feature>
<feature type="region of interest" description="Disordered" evidence="5">
    <location>
        <begin position="21"/>
        <end position="80"/>
    </location>
</feature>
<dbReference type="PANTHER" id="PTHR31102:SF1">
    <property type="entry name" value="CATION_H+ EXCHANGER DOMAIN-CONTAINING PROTEIN"/>
    <property type="match status" value="1"/>
</dbReference>
<gene>
    <name evidence="8" type="ORF">PPROV_000132700</name>
</gene>
<dbReference type="GO" id="GO:0015297">
    <property type="term" value="F:antiporter activity"/>
    <property type="evidence" value="ECO:0007669"/>
    <property type="project" value="InterPro"/>
</dbReference>
<feature type="transmembrane region" description="Helical" evidence="6">
    <location>
        <begin position="236"/>
        <end position="257"/>
    </location>
</feature>
<feature type="compositionally biased region" description="Polar residues" evidence="5">
    <location>
        <begin position="635"/>
        <end position="654"/>
    </location>
</feature>
<dbReference type="OrthoDB" id="423807at2759"/>
<feature type="transmembrane region" description="Helical" evidence="6">
    <location>
        <begin position="93"/>
        <end position="114"/>
    </location>
</feature>
<evidence type="ECO:0000313" key="9">
    <source>
        <dbReference type="Proteomes" id="UP000660262"/>
    </source>
</evidence>
<dbReference type="InterPro" id="IPR038770">
    <property type="entry name" value="Na+/solute_symporter_sf"/>
</dbReference>
<feature type="transmembrane region" description="Helical" evidence="6">
    <location>
        <begin position="507"/>
        <end position="526"/>
    </location>
</feature>
<keyword evidence="3 6" id="KW-1133">Transmembrane helix</keyword>
<sequence length="654" mass="69882">MVSFERNARENNSQDALENMANADKTHNALNDATPGGDDDTNDKLTSIAVKREKKSNDAANDGTTQKTPGQTKRTNTEARKARAKRKAFKGELYDMISKLLVVGAIYCTLLFAIGKDHMLPHSAGWATFLLWLAAQIGGLLAIKCKLPSLLGMLLAGLLLKNIPGDPVQGLPSSWSTVIREAGLGIILMRSGLELDYDKVREAGAVAARLTLLPGITEALAVALIGMAIFGMPIFMGLSMGFILAAVSPAVVVIGMFDLQRSGYGVAKGIPSLVVAAASFDDVVALSGFSLFSGLAIPHGSLLMSILSGPIQIIGGVLSGILCGCLCACTRLWNSRVKRTLFVLFMGMTIMFVWAKFHYTTAGAMGCLIMGITAGMLWQRGWPGRSLSLGPSTHYAHEVEEDLAYVWSMAAQPLLFSVIGSAVNFRIVKAEVIPLSILVTLFGVLFRLPAACMAVGGAGLTMKERVFVALSWIPKATVQAALGSVPLDYVETYKKDDKQYKDWAEAILTTAVFSIIITAPIGLLVINKLGPRWLSKDVDENGQPLTPELATDLDEDGKVGGEPSSDQLGSRRSLDRDSVGTGSALSSLNASFTKKTDRRPSLQLGVDILKKAQREMGAWLADGDEGDESLYDADSFSTGAQTPSITERSMSSHV</sequence>
<feature type="transmembrane region" description="Helical" evidence="6">
    <location>
        <begin position="126"/>
        <end position="143"/>
    </location>
</feature>
<evidence type="ECO:0000256" key="4">
    <source>
        <dbReference type="ARBA" id="ARBA00023136"/>
    </source>
</evidence>
<dbReference type="InterPro" id="IPR051843">
    <property type="entry name" value="CPA1_transporter"/>
</dbReference>
<evidence type="ECO:0000256" key="1">
    <source>
        <dbReference type="ARBA" id="ARBA00004141"/>
    </source>
</evidence>
<feature type="compositionally biased region" description="Polar residues" evidence="5">
    <location>
        <begin position="58"/>
        <end position="71"/>
    </location>
</feature>
<keyword evidence="9" id="KW-1185">Reference proteome</keyword>
<evidence type="ECO:0000313" key="8">
    <source>
        <dbReference type="EMBL" id="GHP02571.1"/>
    </source>
</evidence>